<accession>A0A098BN06</accession>
<name>A0A098BN06_9NOCA</name>
<proteinExistence type="predicted"/>
<organism evidence="1 2">
    <name type="scientific">Rhodococcus ruber</name>
    <dbReference type="NCBI Taxonomy" id="1830"/>
    <lineage>
        <taxon>Bacteria</taxon>
        <taxon>Bacillati</taxon>
        <taxon>Actinomycetota</taxon>
        <taxon>Actinomycetes</taxon>
        <taxon>Mycobacteriales</taxon>
        <taxon>Nocardiaceae</taxon>
        <taxon>Rhodococcus</taxon>
    </lineage>
</organism>
<gene>
    <name evidence="1" type="ORF">RHRU231_50019</name>
</gene>
<protein>
    <submittedName>
        <fullName evidence="1">Uncharacterized protein</fullName>
    </submittedName>
</protein>
<sequence>MGQPRVYTPADRARVAAWACSLPGERNVSLSRWSSAELARQLLADGVGVDSAPVARRRCPQTVAAPVMTTTPDLLRPDHV</sequence>
<reference evidence="1 2" key="1">
    <citation type="journal article" date="2014" name="Genome Announc.">
        <title>Draft Genome Sequence of Propane- and Butane-Oxidizing Actinobacterium Rhodococcus ruber IEGM 231.</title>
        <authorList>
            <person name="Ivshina I.B."/>
            <person name="Kuyukina M.S."/>
            <person name="Krivoruchko A.V."/>
            <person name="Barbe V."/>
            <person name="Fischer C."/>
        </authorList>
    </citation>
    <scope>NUCLEOTIDE SEQUENCE [LARGE SCALE GENOMIC DNA]</scope>
</reference>
<dbReference type="Proteomes" id="UP000042997">
    <property type="component" value="Unassembled WGS sequence"/>
</dbReference>
<dbReference type="AlphaFoldDB" id="A0A098BN06"/>
<dbReference type="EMBL" id="CCSD01000061">
    <property type="protein sequence ID" value="CDZ89597.1"/>
    <property type="molecule type" value="Genomic_DNA"/>
</dbReference>
<evidence type="ECO:0000313" key="1">
    <source>
        <dbReference type="EMBL" id="CDZ89597.1"/>
    </source>
</evidence>
<evidence type="ECO:0000313" key="2">
    <source>
        <dbReference type="Proteomes" id="UP000042997"/>
    </source>
</evidence>